<organism evidence="1 2">
    <name type="scientific">Pluteus cervinus</name>
    <dbReference type="NCBI Taxonomy" id="181527"/>
    <lineage>
        <taxon>Eukaryota</taxon>
        <taxon>Fungi</taxon>
        <taxon>Dikarya</taxon>
        <taxon>Basidiomycota</taxon>
        <taxon>Agaricomycotina</taxon>
        <taxon>Agaricomycetes</taxon>
        <taxon>Agaricomycetidae</taxon>
        <taxon>Agaricales</taxon>
        <taxon>Pluteineae</taxon>
        <taxon>Pluteaceae</taxon>
        <taxon>Pluteus</taxon>
    </lineage>
</organism>
<evidence type="ECO:0000313" key="2">
    <source>
        <dbReference type="Proteomes" id="UP000308600"/>
    </source>
</evidence>
<sequence>MGVMESLLANWTSVLAAFAIVFIISKVNRFVNGLKAVNYLPGPRAPFGPVSLPGLMLPTSWWNPGLFYVWKWRHHYYKAKGSETVGFVSWLSGRPAIITSNLEVAKQVTLGGHKSSWGKPIQEKGGIVLFGMNLVAAEGEVWRKHRRIVGPTFTNDLYQLVWQKTYHTYHEMIEVEGWSKKDTVSVSAVQSLTFKLALLIIGNCGFGFNFHWHEPPTAPDGSMSIQEALSTVTSWNTLDLFFPKWFTKLPVPQFKRYNTAYDKLMDFMRVQVSERRGLVRGGTQLRNDVFTMLVKANEDEESRFRLDDSELIGNVFVLLLAGHETTAHTLGATLGLLAIHEVIQDEVYEEIMSVVGNRAPELSDFAQLEKVTSVFIEALRMFPTAFIVVREAFEDTVLRLPNPLGQEGTTNLPVQKGTQMIVDMIGIQNNPRYFDVNKKFEPRRWWGVSKDSEETFSAFGVGPRACIGRKFATLEAVCFLTCLLRDWKIEPSMKEGETKREWQARVLDARFTITMGVKDVPVRFVRRK</sequence>
<accession>A0ACD3B330</accession>
<evidence type="ECO:0000313" key="1">
    <source>
        <dbReference type="EMBL" id="TFK72490.1"/>
    </source>
</evidence>
<keyword evidence="2" id="KW-1185">Reference proteome</keyword>
<dbReference type="EMBL" id="ML208285">
    <property type="protein sequence ID" value="TFK72490.1"/>
    <property type="molecule type" value="Genomic_DNA"/>
</dbReference>
<dbReference type="Proteomes" id="UP000308600">
    <property type="component" value="Unassembled WGS sequence"/>
</dbReference>
<protein>
    <submittedName>
        <fullName evidence="1">Cytochrome P450</fullName>
    </submittedName>
</protein>
<name>A0ACD3B330_9AGAR</name>
<proteinExistence type="predicted"/>
<reference evidence="1 2" key="1">
    <citation type="journal article" date="2019" name="Nat. Ecol. Evol.">
        <title>Megaphylogeny resolves global patterns of mushroom evolution.</title>
        <authorList>
            <person name="Varga T."/>
            <person name="Krizsan K."/>
            <person name="Foldi C."/>
            <person name="Dima B."/>
            <person name="Sanchez-Garcia M."/>
            <person name="Sanchez-Ramirez S."/>
            <person name="Szollosi G.J."/>
            <person name="Szarkandi J.G."/>
            <person name="Papp V."/>
            <person name="Albert L."/>
            <person name="Andreopoulos W."/>
            <person name="Angelini C."/>
            <person name="Antonin V."/>
            <person name="Barry K.W."/>
            <person name="Bougher N.L."/>
            <person name="Buchanan P."/>
            <person name="Buyck B."/>
            <person name="Bense V."/>
            <person name="Catcheside P."/>
            <person name="Chovatia M."/>
            <person name="Cooper J."/>
            <person name="Damon W."/>
            <person name="Desjardin D."/>
            <person name="Finy P."/>
            <person name="Geml J."/>
            <person name="Haridas S."/>
            <person name="Hughes K."/>
            <person name="Justo A."/>
            <person name="Karasinski D."/>
            <person name="Kautmanova I."/>
            <person name="Kiss B."/>
            <person name="Kocsube S."/>
            <person name="Kotiranta H."/>
            <person name="LaButti K.M."/>
            <person name="Lechner B.E."/>
            <person name="Liimatainen K."/>
            <person name="Lipzen A."/>
            <person name="Lukacs Z."/>
            <person name="Mihaltcheva S."/>
            <person name="Morgado L.N."/>
            <person name="Niskanen T."/>
            <person name="Noordeloos M.E."/>
            <person name="Ohm R.A."/>
            <person name="Ortiz-Santana B."/>
            <person name="Ovrebo C."/>
            <person name="Racz N."/>
            <person name="Riley R."/>
            <person name="Savchenko A."/>
            <person name="Shiryaev A."/>
            <person name="Soop K."/>
            <person name="Spirin V."/>
            <person name="Szebenyi C."/>
            <person name="Tomsovsky M."/>
            <person name="Tulloss R.E."/>
            <person name="Uehling J."/>
            <person name="Grigoriev I.V."/>
            <person name="Vagvolgyi C."/>
            <person name="Papp T."/>
            <person name="Martin F.M."/>
            <person name="Miettinen O."/>
            <person name="Hibbett D.S."/>
            <person name="Nagy L.G."/>
        </authorList>
    </citation>
    <scope>NUCLEOTIDE SEQUENCE [LARGE SCALE GENOMIC DNA]</scope>
    <source>
        <strain evidence="1 2">NL-1719</strain>
    </source>
</reference>
<gene>
    <name evidence="1" type="ORF">BDN72DRAFT_836272</name>
</gene>